<evidence type="ECO:0000313" key="4">
    <source>
        <dbReference type="Proteomes" id="UP001595945"/>
    </source>
</evidence>
<protein>
    <submittedName>
        <fullName evidence="3">Alpha-amylase family glycosyl hydrolase</fullName>
    </submittedName>
</protein>
<reference evidence="3 4" key="1">
    <citation type="journal article" date="2019" name="Int. J. Syst. Evol. Microbiol.">
        <title>The Global Catalogue of Microorganisms (GCM) 10K type strain sequencing project: providing services to taxonomists for standard genome sequencing and annotation.</title>
        <authorList>
            <consortium name="The Broad Institute Genomics Platform"/>
            <consortium name="The Broad Institute Genome Sequencing Center for Infectious Disease"/>
            <person name="Wu L."/>
            <person name="Ma J."/>
        </authorList>
    </citation>
    <scope>NUCLEOTIDE SEQUENCE [LARGE SCALE GENOMIC DNA]</scope>
    <source>
        <strain evidence="3 4">XZYJ18</strain>
    </source>
</reference>
<accession>A0ABD5Q3Y9</accession>
<feature type="compositionally biased region" description="Basic and acidic residues" evidence="1">
    <location>
        <begin position="248"/>
        <end position="262"/>
    </location>
</feature>
<dbReference type="SUPFAM" id="SSF51011">
    <property type="entry name" value="Glycosyl hydrolase domain"/>
    <property type="match status" value="1"/>
</dbReference>
<dbReference type="GeneID" id="73044650"/>
<evidence type="ECO:0000259" key="2">
    <source>
        <dbReference type="SMART" id="SM00642"/>
    </source>
</evidence>
<dbReference type="GO" id="GO:0016787">
    <property type="term" value="F:hydrolase activity"/>
    <property type="evidence" value="ECO:0007669"/>
    <property type="project" value="UniProtKB-KW"/>
</dbReference>
<dbReference type="InterPro" id="IPR017853">
    <property type="entry name" value="GH"/>
</dbReference>
<proteinExistence type="predicted"/>
<gene>
    <name evidence="3" type="ORF">ACFO9K_10325</name>
</gene>
<dbReference type="Gene3D" id="2.60.40.1180">
    <property type="entry name" value="Golgi alpha-mannosidase II"/>
    <property type="match status" value="1"/>
</dbReference>
<dbReference type="Gene3D" id="3.20.20.80">
    <property type="entry name" value="Glycosidases"/>
    <property type="match status" value="1"/>
</dbReference>
<dbReference type="CDD" id="cd11313">
    <property type="entry name" value="AmyAc_arch_bac_AmyA"/>
    <property type="match status" value="1"/>
</dbReference>
<dbReference type="InterPro" id="IPR013780">
    <property type="entry name" value="Glyco_hydro_b"/>
</dbReference>
<feature type="region of interest" description="Disordered" evidence="1">
    <location>
        <begin position="247"/>
        <end position="272"/>
    </location>
</feature>
<dbReference type="RefSeq" id="WP_254269615.1">
    <property type="nucleotide sequence ID" value="NZ_CP100400.1"/>
</dbReference>
<dbReference type="InterPro" id="IPR006048">
    <property type="entry name" value="A-amylase/branching_C"/>
</dbReference>
<feature type="compositionally biased region" description="Basic and acidic residues" evidence="1">
    <location>
        <begin position="19"/>
        <end position="39"/>
    </location>
</feature>
<feature type="region of interest" description="Disordered" evidence="1">
    <location>
        <begin position="1"/>
        <end position="45"/>
    </location>
</feature>
<dbReference type="Pfam" id="PF00128">
    <property type="entry name" value="Alpha-amylase"/>
    <property type="match status" value="1"/>
</dbReference>
<feature type="domain" description="Glycosyl hydrolase family 13 catalytic" evidence="2">
    <location>
        <begin position="283"/>
        <end position="617"/>
    </location>
</feature>
<dbReference type="AlphaFoldDB" id="A0ABD5Q3Y9"/>
<dbReference type="Pfam" id="PF02806">
    <property type="entry name" value="Alpha-amylase_C"/>
    <property type="match status" value="1"/>
</dbReference>
<dbReference type="Proteomes" id="UP001595945">
    <property type="component" value="Unassembled WGS sequence"/>
</dbReference>
<dbReference type="SMART" id="SM00642">
    <property type="entry name" value="Aamy"/>
    <property type="match status" value="1"/>
</dbReference>
<keyword evidence="3" id="KW-0378">Hydrolase</keyword>
<dbReference type="InterPro" id="IPR006047">
    <property type="entry name" value="GH13_cat_dom"/>
</dbReference>
<dbReference type="PANTHER" id="PTHR10357">
    <property type="entry name" value="ALPHA-AMYLASE FAMILY MEMBER"/>
    <property type="match status" value="1"/>
</dbReference>
<evidence type="ECO:0000313" key="3">
    <source>
        <dbReference type="EMBL" id="MFC4824659.1"/>
    </source>
</evidence>
<dbReference type="EMBL" id="JBHSHT010000001">
    <property type="protein sequence ID" value="MFC4824659.1"/>
    <property type="molecule type" value="Genomic_DNA"/>
</dbReference>
<name>A0ABD5Q3Y9_9EURY</name>
<organism evidence="3 4">
    <name type="scientific">Halorussus aquaticus</name>
    <dbReference type="NCBI Taxonomy" id="2953748"/>
    <lineage>
        <taxon>Archaea</taxon>
        <taxon>Methanobacteriati</taxon>
        <taxon>Methanobacteriota</taxon>
        <taxon>Stenosarchaea group</taxon>
        <taxon>Halobacteria</taxon>
        <taxon>Halobacteriales</taxon>
        <taxon>Haladaptataceae</taxon>
        <taxon>Halorussus</taxon>
    </lineage>
</organism>
<comment type="caution">
    <text evidence="3">The sequence shown here is derived from an EMBL/GenBank/DDBJ whole genome shotgun (WGS) entry which is preliminary data.</text>
</comment>
<dbReference type="SUPFAM" id="SSF51445">
    <property type="entry name" value="(Trans)glycosidases"/>
    <property type="match status" value="1"/>
</dbReference>
<sequence>MHEPGPPRFAHVGESVELAPRRPDADGRFSWRVRDRPDDSDVTVGDGAVVHLEPDVPGVYALELDAPDGTHRQILRAFPDPRRAVEFRAPIADLPLPAEEITCVSLTGPFNEYTLGRDRMGREGDSYVAEFDLPPGDHEGICVVNDDFEHSHTVEVSVPGPGRPRVHLDASVEGETLVVTASAEAAPDGSDPDVEFWLDDRDELAESAATRDGSELRVPVADLPERARVHAVAVAERHSVADTVVVERPADAAETGDTRDSTDVTVSRPNDPPEWARHATVYQIFVRRFAGEMVETTFEEIERRVPYLESLDVDCLWLTPVVESPTDHGYHVTDYFDTATDLGTREEFESLVERLREAGIRVVFDLVVNHTSRDHPAFQMHSADVPEYADHYERVPADPAGTDRDATDTDDVDWAGEGAPGYYFNWTRIPNLDYDSLAVRSWMLDVVDEWAPLVDGFRADVAWGVPHGFWKEVRDRVKSEDSEFFLLDETIPRDPQFHENEFDAHYDTALYGALRDIGSGEAPADALFDALEANRREGFPESSLLLRYVENHDETRYLEACGRAALPAAAAATFTLPGAPMMYYGQERGVAEQRGEMKWYDGDSALTAFHRRLSRLRGERSVLRTGDVERVEWECPDRPNDDRTVAYARDDGDSRVVVVLNFGEESREVAVGEIAGETDLLTGASVAVGGSAETGDGTTVEVADAVVLESEG</sequence>
<keyword evidence="4" id="KW-1185">Reference proteome</keyword>
<evidence type="ECO:0000256" key="1">
    <source>
        <dbReference type="SAM" id="MobiDB-lite"/>
    </source>
</evidence>